<feature type="binding site" evidence="10">
    <location>
        <position position="232"/>
    </location>
    <ligand>
        <name>Zn(2+)</name>
        <dbReference type="ChEBI" id="CHEBI:29105"/>
        <label>2</label>
        <note>catalytic</note>
    </ligand>
</feature>
<dbReference type="PROSITE" id="PS00546">
    <property type="entry name" value="CYSTEINE_SWITCH"/>
    <property type="match status" value="1"/>
</dbReference>
<dbReference type="InterPro" id="IPR021190">
    <property type="entry name" value="Pept_M10A"/>
</dbReference>
<dbReference type="OrthoDB" id="406838at2759"/>
<dbReference type="Gene3D" id="3.40.390.10">
    <property type="entry name" value="Collagenase (Catalytic Domain)"/>
    <property type="match status" value="1"/>
</dbReference>
<evidence type="ECO:0000256" key="2">
    <source>
        <dbReference type="ARBA" id="ARBA00022670"/>
    </source>
</evidence>
<keyword evidence="10" id="KW-0106">Calcium</keyword>
<evidence type="ECO:0000256" key="7">
    <source>
        <dbReference type="ARBA" id="ARBA00023049"/>
    </source>
</evidence>
<evidence type="ECO:0000256" key="3">
    <source>
        <dbReference type="ARBA" id="ARBA00022723"/>
    </source>
</evidence>
<evidence type="ECO:0000256" key="8">
    <source>
        <dbReference type="ARBA" id="ARBA00023145"/>
    </source>
</evidence>
<dbReference type="SMART" id="SM00235">
    <property type="entry name" value="ZnMc"/>
    <property type="match status" value="1"/>
</dbReference>
<dbReference type="GO" id="GO:0030198">
    <property type="term" value="P:extracellular matrix organization"/>
    <property type="evidence" value="ECO:0007669"/>
    <property type="project" value="TreeGrafter"/>
</dbReference>
<feature type="binding site" evidence="10">
    <location>
        <position position="210"/>
    </location>
    <ligand>
        <name>Ca(2+)</name>
        <dbReference type="ChEBI" id="CHEBI:29108"/>
        <label>3</label>
    </ligand>
</feature>
<feature type="binding site" evidence="10">
    <location>
        <position position="184"/>
    </location>
    <ligand>
        <name>Zn(2+)</name>
        <dbReference type="ChEBI" id="CHEBI:29105"/>
        <label>1</label>
    </ligand>
</feature>
<comment type="cofactor">
    <cofactor evidence="10">
        <name>Ca(2+)</name>
        <dbReference type="ChEBI" id="CHEBI:29108"/>
    </cofactor>
    <text evidence="10">Can bind about 5 Ca(2+) ions per subunit.</text>
</comment>
<feature type="binding site" evidence="10">
    <location>
        <position position="208"/>
    </location>
    <ligand>
        <name>Zn(2+)</name>
        <dbReference type="ChEBI" id="CHEBI:29105"/>
        <label>1</label>
    </ligand>
</feature>
<dbReference type="GO" id="GO:0006508">
    <property type="term" value="P:proteolysis"/>
    <property type="evidence" value="ECO:0007669"/>
    <property type="project" value="UniProtKB-KW"/>
</dbReference>
<gene>
    <name evidence="12" type="ORF">CFOL_v3_17624</name>
</gene>
<dbReference type="InterPro" id="IPR036365">
    <property type="entry name" value="PGBD-like_sf"/>
</dbReference>
<keyword evidence="7" id="KW-0482">Metalloprotease</keyword>
<dbReference type="AlphaFoldDB" id="A0A1Q3C270"/>
<keyword evidence="2" id="KW-0645">Protease</keyword>
<dbReference type="GO" id="GO:0004222">
    <property type="term" value="F:metalloendopeptidase activity"/>
    <property type="evidence" value="ECO:0007669"/>
    <property type="project" value="InterPro"/>
</dbReference>
<dbReference type="InParanoid" id="A0A1Q3C270"/>
<evidence type="ECO:0000313" key="13">
    <source>
        <dbReference type="Proteomes" id="UP000187406"/>
    </source>
</evidence>
<evidence type="ECO:0000256" key="6">
    <source>
        <dbReference type="ARBA" id="ARBA00022833"/>
    </source>
</evidence>
<dbReference type="SUPFAM" id="SSF47090">
    <property type="entry name" value="PGBD-like"/>
    <property type="match status" value="1"/>
</dbReference>
<feature type="binding site" evidence="10">
    <location>
        <position position="189"/>
    </location>
    <ligand>
        <name>Ca(2+)</name>
        <dbReference type="ChEBI" id="CHEBI:29108"/>
        <label>3</label>
    </ligand>
</feature>
<feature type="domain" description="Peptidase metallopeptidase" evidence="11">
    <location>
        <begin position="120"/>
        <end position="270"/>
    </location>
</feature>
<feature type="binding site" description="in inhibited form" evidence="10">
    <location>
        <position position="86"/>
    </location>
    <ligand>
        <name>Zn(2+)</name>
        <dbReference type="ChEBI" id="CHEBI:29105"/>
        <label>2</label>
        <note>catalytic</note>
    </ligand>
</feature>
<organism evidence="12 13">
    <name type="scientific">Cephalotus follicularis</name>
    <name type="common">Albany pitcher plant</name>
    <dbReference type="NCBI Taxonomy" id="3775"/>
    <lineage>
        <taxon>Eukaryota</taxon>
        <taxon>Viridiplantae</taxon>
        <taxon>Streptophyta</taxon>
        <taxon>Embryophyta</taxon>
        <taxon>Tracheophyta</taxon>
        <taxon>Spermatophyta</taxon>
        <taxon>Magnoliopsida</taxon>
        <taxon>eudicotyledons</taxon>
        <taxon>Gunneridae</taxon>
        <taxon>Pentapetalae</taxon>
        <taxon>rosids</taxon>
        <taxon>fabids</taxon>
        <taxon>Oxalidales</taxon>
        <taxon>Cephalotaceae</taxon>
        <taxon>Cephalotus</taxon>
    </lineage>
</organism>
<dbReference type="GO" id="GO:0031012">
    <property type="term" value="C:extracellular matrix"/>
    <property type="evidence" value="ECO:0007669"/>
    <property type="project" value="InterPro"/>
</dbReference>
<feature type="binding site" evidence="10">
    <location>
        <position position="190"/>
    </location>
    <ligand>
        <name>Ca(2+)</name>
        <dbReference type="ChEBI" id="CHEBI:29108"/>
        <label>3</label>
    </ligand>
</feature>
<feature type="binding site" evidence="10">
    <location>
        <position position="236"/>
    </location>
    <ligand>
        <name>Zn(2+)</name>
        <dbReference type="ChEBI" id="CHEBI:29105"/>
        <label>2</label>
        <note>catalytic</note>
    </ligand>
</feature>
<dbReference type="InterPro" id="IPR001818">
    <property type="entry name" value="Pept_M10_metallopeptidase"/>
</dbReference>
<dbReference type="InterPro" id="IPR024079">
    <property type="entry name" value="MetalloPept_cat_dom_sf"/>
</dbReference>
<feature type="binding site" evidence="10">
    <location>
        <position position="250"/>
    </location>
    <ligand>
        <name>Zn(2+)</name>
        <dbReference type="ChEBI" id="CHEBI:29105"/>
        <label>2</label>
        <note>catalytic</note>
    </ligand>
</feature>
<proteinExistence type="inferred from homology"/>
<accession>A0A1Q3C270</accession>
<comment type="caution">
    <text evidence="12">The sequence shown here is derived from an EMBL/GenBank/DDBJ whole genome shotgun (WGS) entry which is preliminary data.</text>
</comment>
<dbReference type="PANTHER" id="PTHR10201:SF213">
    <property type="entry name" value="METALLOENDOPROTEINASE 2-MMP-LIKE"/>
    <property type="match status" value="1"/>
</dbReference>
<reference evidence="13" key="1">
    <citation type="submission" date="2016-04" db="EMBL/GenBank/DDBJ databases">
        <title>Cephalotus genome sequencing.</title>
        <authorList>
            <person name="Fukushima K."/>
            <person name="Hasebe M."/>
            <person name="Fang X."/>
        </authorList>
    </citation>
    <scope>NUCLEOTIDE SEQUENCE [LARGE SCALE GENOMIC DNA]</scope>
    <source>
        <strain evidence="13">cv. St1</strain>
    </source>
</reference>
<dbReference type="GO" id="GO:0008270">
    <property type="term" value="F:zinc ion binding"/>
    <property type="evidence" value="ECO:0007669"/>
    <property type="project" value="InterPro"/>
</dbReference>
<evidence type="ECO:0000259" key="11">
    <source>
        <dbReference type="SMART" id="SM00235"/>
    </source>
</evidence>
<evidence type="ECO:0000256" key="4">
    <source>
        <dbReference type="ARBA" id="ARBA00022729"/>
    </source>
</evidence>
<feature type="binding site" evidence="10">
    <location>
        <position position="182"/>
    </location>
    <ligand>
        <name>Zn(2+)</name>
        <dbReference type="ChEBI" id="CHEBI:29105"/>
        <label>1</label>
    </ligand>
</feature>
<name>A0A1Q3C270_CEPFO</name>
<dbReference type="GO" id="GO:0030574">
    <property type="term" value="P:collagen catabolic process"/>
    <property type="evidence" value="ECO:0007669"/>
    <property type="project" value="TreeGrafter"/>
</dbReference>
<sequence length="274" mass="30184">FGFLQSLQGYKKGDKVKGIQYLKKYLQQFGYLNSTPTSSNVEDDDLFDETIESAIKTYQINFNLKPSGILDPKTTMSISTMSMPRCGVPDIINGSTRMRADYVMHKHGNNSRALYAFYPGKPRWSPSKKVLNYSFKNGTRGDVHEPIRVPLSEWGAFTMIGYSLGLPYEMADIKISFEKVDHGDGSPFDGPGGVLAHSSRGPPGRTVHFDATENWSVGAKPNAFDLGTVGLHELGHIMVLAHSSVKSAIMYPKIPMGATKGLGYGDIYGIRALY</sequence>
<evidence type="ECO:0000256" key="5">
    <source>
        <dbReference type="ARBA" id="ARBA00022801"/>
    </source>
</evidence>
<dbReference type="Pfam" id="PF01471">
    <property type="entry name" value="PG_binding_1"/>
    <property type="match status" value="1"/>
</dbReference>
<evidence type="ECO:0000256" key="9">
    <source>
        <dbReference type="PIRSR" id="PIRSR621190-1"/>
    </source>
</evidence>
<evidence type="ECO:0000256" key="10">
    <source>
        <dbReference type="PIRSR" id="PIRSR621190-2"/>
    </source>
</evidence>
<keyword evidence="6 10" id="KW-0862">Zinc</keyword>
<comment type="cofactor">
    <cofactor evidence="10">
        <name>Zn(2+)</name>
        <dbReference type="ChEBI" id="CHEBI:29105"/>
    </cofactor>
    <text evidence="10">Binds 2 Zn(2+) ions per subunit.</text>
</comment>
<feature type="binding site" evidence="10">
    <location>
        <position position="213"/>
    </location>
    <ligand>
        <name>Ca(2+)</name>
        <dbReference type="ChEBI" id="CHEBI:29108"/>
        <label>1</label>
    </ligand>
</feature>
<feature type="binding site" evidence="10">
    <location>
        <position position="172"/>
    </location>
    <ligand>
        <name>Ca(2+)</name>
        <dbReference type="ChEBI" id="CHEBI:29108"/>
        <label>2</label>
    </ligand>
</feature>
<dbReference type="InterPro" id="IPR006026">
    <property type="entry name" value="Peptidase_Metallo"/>
</dbReference>
<feature type="binding site" evidence="10">
    <location>
        <position position="242"/>
    </location>
    <ligand>
        <name>Zn(2+)</name>
        <dbReference type="ChEBI" id="CHEBI:29105"/>
        <label>2</label>
        <note>catalytic</note>
    </ligand>
</feature>
<keyword evidence="8" id="KW-0865">Zymogen</keyword>
<feature type="non-terminal residue" evidence="12">
    <location>
        <position position="274"/>
    </location>
</feature>
<dbReference type="InterPro" id="IPR002477">
    <property type="entry name" value="Peptidoglycan-bd-like"/>
</dbReference>
<evidence type="ECO:0000256" key="1">
    <source>
        <dbReference type="ARBA" id="ARBA00009614"/>
    </source>
</evidence>
<keyword evidence="3 10" id="KW-0479">Metal-binding</keyword>
<dbReference type="EMBL" id="BDDD01001191">
    <property type="protein sequence ID" value="GAV74143.1"/>
    <property type="molecule type" value="Genomic_DNA"/>
</dbReference>
<keyword evidence="13" id="KW-1185">Reference proteome</keyword>
<keyword evidence="4" id="KW-0732">Signal</keyword>
<feature type="binding site" evidence="10">
    <location>
        <position position="213"/>
    </location>
    <ligand>
        <name>Ca(2+)</name>
        <dbReference type="ChEBI" id="CHEBI:29108"/>
        <label>3</label>
    </ligand>
</feature>
<dbReference type="SUPFAM" id="SSF55486">
    <property type="entry name" value="Metalloproteases ('zincins'), catalytic domain"/>
    <property type="match status" value="1"/>
</dbReference>
<dbReference type="PANTHER" id="PTHR10201">
    <property type="entry name" value="MATRIX METALLOPROTEINASE"/>
    <property type="match status" value="1"/>
</dbReference>
<keyword evidence="5" id="KW-0378">Hydrolase</keyword>
<dbReference type="PRINTS" id="PR00138">
    <property type="entry name" value="MATRIXIN"/>
</dbReference>
<dbReference type="InterPro" id="IPR021158">
    <property type="entry name" value="Pept_M10A_Zn_BS"/>
</dbReference>
<dbReference type="STRING" id="3775.A0A1Q3C270"/>
<dbReference type="Pfam" id="PF00413">
    <property type="entry name" value="Peptidase_M10"/>
    <property type="match status" value="1"/>
</dbReference>
<feature type="non-terminal residue" evidence="12">
    <location>
        <position position="1"/>
    </location>
</feature>
<comment type="similarity">
    <text evidence="1">Belongs to the peptidase M10A family. Matrix metalloproteinases (MMPs) subfamily.</text>
</comment>
<feature type="binding site" evidence="10">
    <location>
        <position position="197"/>
    </location>
    <ligand>
        <name>Zn(2+)</name>
        <dbReference type="ChEBI" id="CHEBI:29105"/>
        <label>1</label>
    </ligand>
</feature>
<feature type="active site" evidence="9">
    <location>
        <position position="233"/>
    </location>
</feature>
<protein>
    <submittedName>
        <fullName evidence="12">Peptidase_M10 domain-containing protein/PG_binding_1 domain-containing protein</fullName>
    </submittedName>
</protein>
<evidence type="ECO:0000313" key="12">
    <source>
        <dbReference type="EMBL" id="GAV74143.1"/>
    </source>
</evidence>
<dbReference type="Proteomes" id="UP000187406">
    <property type="component" value="Unassembled WGS sequence"/>
</dbReference>